<comment type="caution">
    <text evidence="3">The sequence shown here is derived from an EMBL/GenBank/DDBJ whole genome shotgun (WGS) entry which is preliminary data.</text>
</comment>
<dbReference type="PANTHER" id="PTHR23422:SF9">
    <property type="entry name" value="ZN-DEPENDENT HYDROLASE"/>
    <property type="match status" value="1"/>
</dbReference>
<gene>
    <name evidence="3" type="ORF">S03H2_33692</name>
</gene>
<dbReference type="Gene3D" id="3.30.540.30">
    <property type="match status" value="1"/>
</dbReference>
<dbReference type="InterPro" id="IPR039461">
    <property type="entry name" value="Peptidase_M49"/>
</dbReference>
<sequence length="285" mass="33021">KEEIKEAAKKDPLILHPYTFVERDKGRKLKAIPFCNKFKKELTEVAKLLEEAARISEDRDFAQYLRDLAISLLKEGYAQNEILWTTRGPFKFNFIIGPIERYLDRLLFTKCAYQSWVGILDEKSTKEAERFKKIILASRRKIFPGTTKIEFAKLRIEINKTAIFSGLIADNMFTGTNLPNNANLMEKYGSKLTIFGSSLKLNFNEKNFPIFKNVFSKNLQKYFSKDKLQTALLHCILLHEISHSLIRYRDAEARLRELFPILDELLAYILGIKCCGPLLLKDALN</sequence>
<organism evidence="3">
    <name type="scientific">marine sediment metagenome</name>
    <dbReference type="NCBI Taxonomy" id="412755"/>
    <lineage>
        <taxon>unclassified sequences</taxon>
        <taxon>metagenomes</taxon>
        <taxon>ecological metagenomes</taxon>
    </lineage>
</organism>
<feature type="non-terminal residue" evidence="3">
    <location>
        <position position="285"/>
    </location>
</feature>
<accession>X1HXE0</accession>
<dbReference type="AlphaFoldDB" id="X1HXE0"/>
<reference evidence="3" key="1">
    <citation type="journal article" date="2014" name="Front. Microbiol.">
        <title>High frequency of phylogenetically diverse reductive dehalogenase-homologous genes in deep subseafloor sedimentary metagenomes.</title>
        <authorList>
            <person name="Kawai M."/>
            <person name="Futagami T."/>
            <person name="Toyoda A."/>
            <person name="Takaki Y."/>
            <person name="Nishi S."/>
            <person name="Hori S."/>
            <person name="Arai W."/>
            <person name="Tsubouchi T."/>
            <person name="Morono Y."/>
            <person name="Uchiyama I."/>
            <person name="Ito T."/>
            <person name="Fujiyama A."/>
            <person name="Inagaki F."/>
            <person name="Takami H."/>
        </authorList>
    </citation>
    <scope>NUCLEOTIDE SEQUENCE</scope>
    <source>
        <strain evidence="3">Expedition CK06-06</strain>
    </source>
</reference>
<evidence type="ECO:0000313" key="3">
    <source>
        <dbReference type="EMBL" id="GAH49948.1"/>
    </source>
</evidence>
<keyword evidence="1" id="KW-0479">Metal-binding</keyword>
<dbReference type="GO" id="GO:0008239">
    <property type="term" value="F:dipeptidyl-peptidase activity"/>
    <property type="evidence" value="ECO:0007669"/>
    <property type="project" value="TreeGrafter"/>
</dbReference>
<feature type="non-terminal residue" evidence="3">
    <location>
        <position position="1"/>
    </location>
</feature>
<dbReference type="GO" id="GO:0005737">
    <property type="term" value="C:cytoplasm"/>
    <property type="evidence" value="ECO:0007669"/>
    <property type="project" value="TreeGrafter"/>
</dbReference>
<name>X1HXE0_9ZZZZ</name>
<proteinExistence type="predicted"/>
<evidence type="ECO:0000256" key="1">
    <source>
        <dbReference type="ARBA" id="ARBA00022723"/>
    </source>
</evidence>
<protein>
    <submittedName>
        <fullName evidence="3">Uncharacterized protein</fullName>
    </submittedName>
</protein>
<keyword evidence="2" id="KW-0378">Hydrolase</keyword>
<dbReference type="GO" id="GO:0046872">
    <property type="term" value="F:metal ion binding"/>
    <property type="evidence" value="ECO:0007669"/>
    <property type="project" value="UniProtKB-KW"/>
</dbReference>
<evidence type="ECO:0000256" key="2">
    <source>
        <dbReference type="ARBA" id="ARBA00022801"/>
    </source>
</evidence>
<dbReference type="EMBL" id="BARU01020523">
    <property type="protein sequence ID" value="GAH49948.1"/>
    <property type="molecule type" value="Genomic_DNA"/>
</dbReference>
<dbReference type="PANTHER" id="PTHR23422">
    <property type="entry name" value="DIPEPTIDYL PEPTIDASE III-RELATED"/>
    <property type="match status" value="1"/>
</dbReference>